<accession>A0ACD4DEC0</accession>
<evidence type="ECO:0000313" key="2">
    <source>
        <dbReference type="Proteomes" id="UP001156484"/>
    </source>
</evidence>
<sequence length="170" mass="18305">MTIVDREVLLPTVLSLWETAGRPAAGVDEVDIVFFAPPAPGVLRRRSSVRRDEESGRIDRTVAHLDAVGRLVAEVHSSGPLSPVEGGAEDDPVTGALLRSVAGRFETADVRRVRMRVHGRPAADRIGEPSTTVLQRYRTDHEHVEDVAVVFAEASGAVIVRAWVTVAVGS</sequence>
<dbReference type="EMBL" id="CP107551">
    <property type="protein sequence ID" value="UYP18410.1"/>
    <property type="molecule type" value="Genomic_DNA"/>
</dbReference>
<protein>
    <submittedName>
        <fullName evidence="1">Uncharacterized protein</fullName>
    </submittedName>
</protein>
<evidence type="ECO:0000313" key="1">
    <source>
        <dbReference type="EMBL" id="UYP18410.1"/>
    </source>
</evidence>
<proteinExistence type="predicted"/>
<gene>
    <name evidence="1" type="ORF">OED52_17375</name>
</gene>
<keyword evidence="2" id="KW-1185">Reference proteome</keyword>
<reference evidence="1" key="1">
    <citation type="submission" date="2022-10" db="EMBL/GenBank/DDBJ databases">
        <title>Rhodococcus ferula Z13 complete genome.</title>
        <authorList>
            <person name="Long X."/>
            <person name="Zang M."/>
        </authorList>
    </citation>
    <scope>NUCLEOTIDE SEQUENCE</scope>
    <source>
        <strain evidence="1">Z13</strain>
    </source>
</reference>
<name>A0ACD4DEC0_9NOCA</name>
<organism evidence="1 2">
    <name type="scientific">Rhodococcus sacchari</name>
    <dbReference type="NCBI Taxonomy" id="2962047"/>
    <lineage>
        <taxon>Bacteria</taxon>
        <taxon>Bacillati</taxon>
        <taxon>Actinomycetota</taxon>
        <taxon>Actinomycetes</taxon>
        <taxon>Mycobacteriales</taxon>
        <taxon>Nocardiaceae</taxon>
        <taxon>Rhodococcus</taxon>
    </lineage>
</organism>
<dbReference type="Proteomes" id="UP001156484">
    <property type="component" value="Chromosome"/>
</dbReference>